<dbReference type="InterPro" id="IPR016983">
    <property type="entry name" value="UCP031804"/>
</dbReference>
<sequence>MARRDDGIYLDPEIIGPEETRETRVRDGFWRTVRRAARAIPFMDDVVAGYLAALDPETPRRVRFTLLAALAYFVSPIDILPDVLPLIGFTDDATVLVTALGLVAGSIKPEHREIAKRLLDDPPKA</sequence>
<proteinExistence type="predicted"/>
<name>A0AAU7X8V3_9HYPH</name>
<dbReference type="RefSeq" id="WP_407049319.1">
    <property type="nucleotide sequence ID" value="NZ_CP158568.1"/>
</dbReference>
<comment type="subcellular location">
    <subcellularLocation>
        <location evidence="1">Endomembrane system</location>
        <topology evidence="1">Multi-pass membrane protein</topology>
    </subcellularLocation>
</comment>
<keyword evidence="2" id="KW-0812">Transmembrane</keyword>
<dbReference type="EMBL" id="CP158568">
    <property type="protein sequence ID" value="XBY44226.1"/>
    <property type="molecule type" value="Genomic_DNA"/>
</dbReference>
<evidence type="ECO:0000256" key="2">
    <source>
        <dbReference type="ARBA" id="ARBA00022692"/>
    </source>
</evidence>
<evidence type="ECO:0000259" key="5">
    <source>
        <dbReference type="Pfam" id="PF06803"/>
    </source>
</evidence>
<evidence type="ECO:0000313" key="6">
    <source>
        <dbReference type="EMBL" id="XBY44226.1"/>
    </source>
</evidence>
<accession>A0AAU7X8V3</accession>
<dbReference type="Pfam" id="PF06803">
    <property type="entry name" value="DUF1232"/>
    <property type="match status" value="1"/>
</dbReference>
<reference evidence="6" key="1">
    <citation type="submission" date="2024-06" db="EMBL/GenBank/DDBJ databases">
        <title>Methylostella associata gen. nov., sp. nov., a novel Ancalomicrobiaceae-affiliated facultatively methylotrophic bacteria that feed on methanotrophs of the genus Methylococcus.</title>
        <authorList>
            <person name="Saltykova V."/>
            <person name="Danilova O.V."/>
            <person name="Oshkin I.Y."/>
            <person name="Belova S.E."/>
            <person name="Pimenov N.V."/>
            <person name="Dedysh S.N."/>
        </authorList>
    </citation>
    <scope>NUCLEOTIDE SEQUENCE</scope>
    <source>
        <strain evidence="6">S20</strain>
    </source>
</reference>
<keyword evidence="3" id="KW-1133">Transmembrane helix</keyword>
<gene>
    <name evidence="6" type="ORF">ABS361_19650</name>
</gene>
<dbReference type="InterPro" id="IPR010652">
    <property type="entry name" value="DUF1232"/>
</dbReference>
<evidence type="ECO:0000256" key="1">
    <source>
        <dbReference type="ARBA" id="ARBA00004127"/>
    </source>
</evidence>
<protein>
    <submittedName>
        <fullName evidence="6">YkvA family protein</fullName>
    </submittedName>
</protein>
<dbReference type="AlphaFoldDB" id="A0AAU7X8V3"/>
<feature type="domain" description="DUF1232" evidence="5">
    <location>
        <begin position="63"/>
        <end position="96"/>
    </location>
</feature>
<dbReference type="KEGG" id="mflg:ABS361_19650"/>
<dbReference type="GO" id="GO:0012505">
    <property type="term" value="C:endomembrane system"/>
    <property type="evidence" value="ECO:0007669"/>
    <property type="project" value="UniProtKB-SubCell"/>
</dbReference>
<dbReference type="PIRSF" id="PIRSF031804">
    <property type="entry name" value="UCP031804"/>
    <property type="match status" value="1"/>
</dbReference>
<keyword evidence="4" id="KW-0472">Membrane</keyword>
<evidence type="ECO:0000256" key="4">
    <source>
        <dbReference type="ARBA" id="ARBA00023136"/>
    </source>
</evidence>
<evidence type="ECO:0000256" key="3">
    <source>
        <dbReference type="ARBA" id="ARBA00022989"/>
    </source>
</evidence>
<organism evidence="6">
    <name type="scientific">Methyloraptor flagellatus</name>
    <dbReference type="NCBI Taxonomy" id="3162530"/>
    <lineage>
        <taxon>Bacteria</taxon>
        <taxon>Pseudomonadati</taxon>
        <taxon>Pseudomonadota</taxon>
        <taxon>Alphaproteobacteria</taxon>
        <taxon>Hyphomicrobiales</taxon>
        <taxon>Ancalomicrobiaceae</taxon>
        <taxon>Methyloraptor</taxon>
    </lineage>
</organism>